<keyword evidence="5" id="KW-0966">Cell projection</keyword>
<dbReference type="GO" id="GO:0005874">
    <property type="term" value="C:microtubule"/>
    <property type="evidence" value="ECO:0007669"/>
    <property type="project" value="TreeGrafter"/>
</dbReference>
<dbReference type="SMART" id="SM00676">
    <property type="entry name" value="DM10"/>
    <property type="match status" value="3"/>
</dbReference>
<dbReference type="Pfam" id="PF06565">
    <property type="entry name" value="DM10_dom"/>
    <property type="match status" value="3"/>
</dbReference>
<evidence type="ECO:0000313" key="8">
    <source>
        <dbReference type="EMBL" id="TPX55301.1"/>
    </source>
</evidence>
<dbReference type="AlphaFoldDB" id="A0A507DV03"/>
<dbReference type="PANTHER" id="PTHR12086:SF11">
    <property type="entry name" value="EF-HAND DOMAIN-CONTAINING FAMILY MEMBER C2"/>
    <property type="match status" value="1"/>
</dbReference>
<name>A0A507DV03_9FUNG</name>
<keyword evidence="2" id="KW-0963">Cytoplasm</keyword>
<dbReference type="InterPro" id="IPR040193">
    <property type="entry name" value="EFHC1/EFHC2/EFHB"/>
</dbReference>
<evidence type="ECO:0000256" key="5">
    <source>
        <dbReference type="ARBA" id="ARBA00023273"/>
    </source>
</evidence>
<evidence type="ECO:0000313" key="9">
    <source>
        <dbReference type="Proteomes" id="UP000318582"/>
    </source>
</evidence>
<evidence type="ECO:0000256" key="2">
    <source>
        <dbReference type="ARBA" id="ARBA00022490"/>
    </source>
</evidence>
<comment type="subcellular location">
    <subcellularLocation>
        <location evidence="1">Cytoplasm</location>
        <location evidence="1">Cytoskeleton</location>
        <location evidence="1">Cilium axoneme</location>
    </subcellularLocation>
</comment>
<feature type="domain" description="DM10" evidence="7">
    <location>
        <begin position="239"/>
        <end position="354"/>
    </location>
</feature>
<feature type="region of interest" description="Disordered" evidence="6">
    <location>
        <begin position="736"/>
        <end position="817"/>
    </location>
</feature>
<evidence type="ECO:0000256" key="1">
    <source>
        <dbReference type="ARBA" id="ARBA00004430"/>
    </source>
</evidence>
<feature type="domain" description="DM10" evidence="7">
    <location>
        <begin position="88"/>
        <end position="195"/>
    </location>
</feature>
<protein>
    <recommendedName>
        <fullName evidence="7">DM10 domain-containing protein</fullName>
    </recommendedName>
</protein>
<keyword evidence="4" id="KW-0206">Cytoskeleton</keyword>
<proteinExistence type="predicted"/>
<evidence type="ECO:0000256" key="3">
    <source>
        <dbReference type="ARBA" id="ARBA00022737"/>
    </source>
</evidence>
<accession>A0A507DV03</accession>
<comment type="caution">
    <text evidence="8">The sequence shown here is derived from an EMBL/GenBank/DDBJ whole genome shotgun (WGS) entry which is preliminary data.</text>
</comment>
<dbReference type="PROSITE" id="PS51336">
    <property type="entry name" value="DM10"/>
    <property type="match status" value="3"/>
</dbReference>
<organism evidence="8 9">
    <name type="scientific">Powellomyces hirtus</name>
    <dbReference type="NCBI Taxonomy" id="109895"/>
    <lineage>
        <taxon>Eukaryota</taxon>
        <taxon>Fungi</taxon>
        <taxon>Fungi incertae sedis</taxon>
        <taxon>Chytridiomycota</taxon>
        <taxon>Chytridiomycota incertae sedis</taxon>
        <taxon>Chytridiomycetes</taxon>
        <taxon>Spizellomycetales</taxon>
        <taxon>Powellomycetaceae</taxon>
        <taxon>Powellomyces</taxon>
    </lineage>
</organism>
<dbReference type="EMBL" id="QEAQ01000116">
    <property type="protein sequence ID" value="TPX55301.1"/>
    <property type="molecule type" value="Genomic_DNA"/>
</dbReference>
<evidence type="ECO:0000259" key="7">
    <source>
        <dbReference type="PROSITE" id="PS51336"/>
    </source>
</evidence>
<dbReference type="GO" id="GO:0005930">
    <property type="term" value="C:axoneme"/>
    <property type="evidence" value="ECO:0007669"/>
    <property type="project" value="UniProtKB-SubCell"/>
</dbReference>
<dbReference type="STRING" id="109895.A0A507DV03"/>
<sequence length="817" mass="91876">MRDPVLHALQHKLPFLPGYQFDLNKDRNNERKSHAFDYSNGVAVHKPAPGIGGKPLPGQEESKIHTSIELYPQSDNGAEGVPAWVAFDRKVLRFYAYFQEAVHERREEQYRVRKVNIYFYLEDDSVHVSEPKTANSGIPQGTLIRRHRICKQDNPNGQHYTVADFNVGKEVTFYSRTFKIVGCDQFTKDFLNTLHVRVPDNSGFPMDPYTAHRQELQSRMKATRPRPPQTSLKKFLENDRRVLRFYCIWDDTQSVFGDLRHMVVHYYLSDDTIEIREHIPANAGRDSNTLFLRRSKLPKRMPVWMYGHNSETDAKGEYFNERDFLIGAVLHLYGRPFVVCDCDDFTKEYYNGKYGIETFDPVRIEDYETRASPAPFSQSALAANYELLLPPSPLTPTTGKTATLPTNTIPMIGSGAPPRKDFQKLMLYDTTTLRFSAALNSSRQVDKDRRFVVSLYVADDTISVFEPKSRNTGLVGGKFLEKSRIRKPDGSGYYGTQDFYIGAELIFFHHPFILTSADDYAVKFMAEHPDMFPQQGQSPALAAENAGRKSPIPAPVLHQWQEDILAQGDPLPMTNPAGEVVDNVTHVIPTPPRSASGQRRSDPVMHSQNMLRALQGTEPGVQQFQSDGSNARIYTPLAQDMFIANRQSSDNIVGRNAYAPPAQEQGYITARQSSEKNTGPSWSTEPSAAAAAVLARLRDGSTGDEPVQQEPRVRFAVDQQQTATQVPAYRGDAKMFESTGNSNVQNRQQQGESVKERNDAMSTQMQERPVVNIRNQPQMATPKPSVSFKTGDVNNAKASQGQGMPNLPALPARKVTA</sequence>
<dbReference type="PANTHER" id="PTHR12086">
    <property type="entry name" value="EF-HAND DOMAIN C-TERMINAL CONTAINING PROTEIN"/>
    <property type="match status" value="1"/>
</dbReference>
<feature type="compositionally biased region" description="Polar residues" evidence="6">
    <location>
        <begin position="738"/>
        <end position="752"/>
    </location>
</feature>
<dbReference type="Proteomes" id="UP000318582">
    <property type="component" value="Unassembled WGS sequence"/>
</dbReference>
<evidence type="ECO:0000256" key="4">
    <source>
        <dbReference type="ARBA" id="ARBA00023212"/>
    </source>
</evidence>
<dbReference type="FunFam" id="2.30.29.170:FF:000001">
    <property type="entry name" value="EF-hand domain containing 1"/>
    <property type="match status" value="1"/>
</dbReference>
<reference evidence="8 9" key="1">
    <citation type="journal article" date="2019" name="Sci. Rep.">
        <title>Comparative genomics of chytrid fungi reveal insights into the obligate biotrophic and pathogenic lifestyle of Synchytrium endobioticum.</title>
        <authorList>
            <person name="van de Vossenberg B.T.L.H."/>
            <person name="Warris S."/>
            <person name="Nguyen H.D.T."/>
            <person name="van Gent-Pelzer M.P.E."/>
            <person name="Joly D.L."/>
            <person name="van de Geest H.C."/>
            <person name="Bonants P.J.M."/>
            <person name="Smith D.S."/>
            <person name="Levesque C.A."/>
            <person name="van der Lee T.A.J."/>
        </authorList>
    </citation>
    <scope>NUCLEOTIDE SEQUENCE [LARGE SCALE GENOMIC DNA]</scope>
    <source>
        <strain evidence="8 9">CBS 809.83</strain>
    </source>
</reference>
<dbReference type="InterPro" id="IPR006602">
    <property type="entry name" value="DM10_dom"/>
</dbReference>
<gene>
    <name evidence="8" type="ORF">PhCBS80983_g05434</name>
</gene>
<dbReference type="Gene3D" id="2.30.29.170">
    <property type="match status" value="3"/>
</dbReference>
<dbReference type="FunFam" id="2.30.29.170:FF:000002">
    <property type="entry name" value="EF-hand domain (C-terminal) containing 1"/>
    <property type="match status" value="1"/>
</dbReference>
<dbReference type="FunFam" id="2.30.29.170:FF:000003">
    <property type="entry name" value="EF-hand domain (C-terminal) containing 1"/>
    <property type="match status" value="1"/>
</dbReference>
<keyword evidence="3" id="KW-0677">Repeat</keyword>
<feature type="compositionally biased region" description="Polar residues" evidence="6">
    <location>
        <begin position="792"/>
        <end position="803"/>
    </location>
</feature>
<keyword evidence="9" id="KW-1185">Reference proteome</keyword>
<feature type="domain" description="DM10" evidence="7">
    <location>
        <begin position="429"/>
        <end position="529"/>
    </location>
</feature>
<evidence type="ECO:0000256" key="6">
    <source>
        <dbReference type="SAM" id="MobiDB-lite"/>
    </source>
</evidence>